<dbReference type="PIRSF" id="PIRSF028304">
    <property type="entry name" value="UCP028304"/>
    <property type="match status" value="1"/>
</dbReference>
<name>A0ABX1F3J7_9PROT</name>
<evidence type="ECO:0000313" key="2">
    <source>
        <dbReference type="Proteomes" id="UP000765160"/>
    </source>
</evidence>
<dbReference type="InterPro" id="IPR010272">
    <property type="entry name" value="T6SS_TssF"/>
</dbReference>
<accession>A0ABX1F3J7</accession>
<dbReference type="RefSeq" id="WP_168051678.1">
    <property type="nucleotide sequence ID" value="NZ_JAATJR010000005.1"/>
</dbReference>
<dbReference type="PANTHER" id="PTHR35370:SF1">
    <property type="entry name" value="TYPE VI SECRETION SYSTEM COMPONENT TSSF1"/>
    <property type="match status" value="1"/>
</dbReference>
<proteinExistence type="predicted"/>
<reference evidence="1 2" key="1">
    <citation type="submission" date="2020-03" db="EMBL/GenBank/DDBJ databases">
        <title>Roseomonas selenitidurans sp. nov. isolated from soil.</title>
        <authorList>
            <person name="Liu H."/>
        </authorList>
    </citation>
    <scope>NUCLEOTIDE SEQUENCE [LARGE SCALE GENOMIC DNA]</scope>
    <source>
        <strain evidence="1 2">JCM 15073</strain>
    </source>
</reference>
<dbReference type="PANTHER" id="PTHR35370">
    <property type="entry name" value="CYTOPLASMIC PROTEIN-RELATED-RELATED"/>
    <property type="match status" value="1"/>
</dbReference>
<dbReference type="Pfam" id="PF05947">
    <property type="entry name" value="T6SS_TssF"/>
    <property type="match status" value="1"/>
</dbReference>
<protein>
    <submittedName>
        <fullName evidence="1">Type VI secretion system baseplate subunit TssF</fullName>
    </submittedName>
</protein>
<dbReference type="NCBIfam" id="TIGR03359">
    <property type="entry name" value="VI_chp_6"/>
    <property type="match status" value="1"/>
</dbReference>
<gene>
    <name evidence="1" type="primary">tssF</name>
    <name evidence="1" type="ORF">HB662_19310</name>
</gene>
<dbReference type="Proteomes" id="UP000765160">
    <property type="component" value="Unassembled WGS sequence"/>
</dbReference>
<evidence type="ECO:0000313" key="1">
    <source>
        <dbReference type="EMBL" id="NKE46937.1"/>
    </source>
</evidence>
<comment type="caution">
    <text evidence="1">The sequence shown here is derived from an EMBL/GenBank/DDBJ whole genome shotgun (WGS) entry which is preliminary data.</text>
</comment>
<organism evidence="1 2">
    <name type="scientific">Falsiroseomonas frigidaquae</name>
    <dbReference type="NCBI Taxonomy" id="487318"/>
    <lineage>
        <taxon>Bacteria</taxon>
        <taxon>Pseudomonadati</taxon>
        <taxon>Pseudomonadota</taxon>
        <taxon>Alphaproteobacteria</taxon>
        <taxon>Acetobacterales</taxon>
        <taxon>Roseomonadaceae</taxon>
        <taxon>Falsiroseomonas</taxon>
    </lineage>
</organism>
<dbReference type="EMBL" id="JAAVTX010000005">
    <property type="protein sequence ID" value="NKE46937.1"/>
    <property type="molecule type" value="Genomic_DNA"/>
</dbReference>
<keyword evidence="2" id="KW-1185">Reference proteome</keyword>
<sequence length="611" mass="66077">MSDDLLPFYNRELAAIRRLAGEFAEANPKVAGRLRMTPDAVDDPHVERLLEGVAFLAARVQHRLDDELPELTDALLELLCPHLLAPVPSLTTVRLLPKPEAAGAALVPRGTRLETEAVRGERLTFRTCQDTTLWPLAVEAARLTGLPLPAPANPQAQGAVAVLRLTLSTTLPGLTFAEIGIDRLRLHLRGAGPVPVQLLELLCTSTLSIALADGPSDPRPVLLGREALSQGGFAPEEAALPWPPRAFTGHRLLTEYFAFPEKFLYLDLDGLDRRSLVQRSPKMEIFVYLSRAVPELERAVSAENFALGCTPAINLFRQICEPIALDGTQSDWLVVPDARRPAAMEVYAVEAVRLSRAEDPRPRRVPAFHRLRAEAASEAEAEAPDVSWIAARRPAPGILGGSETRLMLRDPHFDPSLPADGVLGVDALCCNRDLPSLLPFGGGQPRLRLADPATPAGSAECLSPPTPTLRPQLRERSGWRLVSHLALNHLGVTGGPQAALALKEMLRLHDLRDTPETRLALEGLISVTATPGVARLPGVRPGSFARGLEVALTFEPQAWTAGGLFLLCGVLERFLALQVSVNGFVRSQALLRGRSGAVATWPPRSGTRVLL</sequence>